<evidence type="ECO:0000256" key="2">
    <source>
        <dbReference type="ARBA" id="ARBA00012374"/>
    </source>
</evidence>
<feature type="transmembrane region" description="Helical" evidence="10">
    <location>
        <begin position="144"/>
        <end position="164"/>
    </location>
</feature>
<evidence type="ECO:0000259" key="11">
    <source>
        <dbReference type="SMART" id="SM00014"/>
    </source>
</evidence>
<sequence length="251" mass="27373">MRDEAETSGVPVLLMLLLATVVGMSGLNTDLFLVMQQFSALLPDALWANLTILGDALVSLVLLSLLAFRYPSLLPVGLLAGLVATLFTRSLKPLLAVERPLMVLGDQVHVIGTDLFTVSLPSGHTTAAFVVAGVYALVLQRDRLTAAFFTLALLAGFSRIGVGAHWPMDVFAGAAIGWFSAWAGWKVAQHWQWQHSLNGQRTFALLFLGLALLLFWLDTGYPQAIRLQQLIASLAIVASVIRLWQISRNRR</sequence>
<evidence type="ECO:0000256" key="4">
    <source>
        <dbReference type="ARBA" id="ARBA00022692"/>
    </source>
</evidence>
<feature type="transmembrane region" description="Helical" evidence="10">
    <location>
        <begin position="223"/>
        <end position="244"/>
    </location>
</feature>
<protein>
    <recommendedName>
        <fullName evidence="2">undecaprenyl-diphosphate phosphatase</fullName>
        <ecNumber evidence="2">3.6.1.27</ecNumber>
    </recommendedName>
    <alternativeName>
        <fullName evidence="8">Undecaprenyl pyrophosphate phosphatase</fullName>
    </alternativeName>
</protein>
<feature type="transmembrane region" description="Helical" evidence="10">
    <location>
        <begin position="200"/>
        <end position="217"/>
    </location>
</feature>
<accession>A0A1Y1Q951</accession>
<dbReference type="AlphaFoldDB" id="A0A1Y1Q951"/>
<dbReference type="Pfam" id="PF01569">
    <property type="entry name" value="PAP2"/>
    <property type="match status" value="1"/>
</dbReference>
<evidence type="ECO:0000256" key="7">
    <source>
        <dbReference type="ARBA" id="ARBA00023136"/>
    </source>
</evidence>
<keyword evidence="4 10" id="KW-0812">Transmembrane</keyword>
<dbReference type="CDD" id="cd01610">
    <property type="entry name" value="PAP2_like"/>
    <property type="match status" value="1"/>
</dbReference>
<feature type="transmembrane region" description="Helical" evidence="10">
    <location>
        <begin position="73"/>
        <end position="95"/>
    </location>
</feature>
<dbReference type="Proteomes" id="UP000192491">
    <property type="component" value="Unassembled WGS sequence"/>
</dbReference>
<dbReference type="InterPro" id="IPR000326">
    <property type="entry name" value="PAP2/HPO"/>
</dbReference>
<dbReference type="PANTHER" id="PTHR14969">
    <property type="entry name" value="SPHINGOSINE-1-PHOSPHATE PHOSPHOHYDROLASE"/>
    <property type="match status" value="1"/>
</dbReference>
<reference evidence="12 13" key="1">
    <citation type="submission" date="2017-01" db="EMBL/GenBank/DDBJ databases">
        <title>Novel large sulfur bacteria in the metagenomes of groundwater-fed chemosynthetic microbial mats in the Lake Huron basin.</title>
        <authorList>
            <person name="Sharrar A.M."/>
            <person name="Flood B.E."/>
            <person name="Bailey J.V."/>
            <person name="Jones D.S."/>
            <person name="Biddanda B."/>
            <person name="Ruberg S.A."/>
            <person name="Marcus D.N."/>
            <person name="Dick G.J."/>
        </authorList>
    </citation>
    <scope>NUCLEOTIDE SEQUENCE [LARGE SCALE GENOMIC DNA]</scope>
    <source>
        <strain evidence="12">A8</strain>
    </source>
</reference>
<dbReference type="PANTHER" id="PTHR14969:SF62">
    <property type="entry name" value="DECAPRENYLPHOSPHORYL-5-PHOSPHORIBOSE PHOSPHATASE RV3807C-RELATED"/>
    <property type="match status" value="1"/>
</dbReference>
<organism evidence="12 13">
    <name type="scientific">Thiothrix lacustris</name>
    <dbReference type="NCBI Taxonomy" id="525917"/>
    <lineage>
        <taxon>Bacteria</taxon>
        <taxon>Pseudomonadati</taxon>
        <taxon>Pseudomonadota</taxon>
        <taxon>Gammaproteobacteria</taxon>
        <taxon>Thiotrichales</taxon>
        <taxon>Thiotrichaceae</taxon>
        <taxon>Thiothrix</taxon>
    </lineage>
</organism>
<dbReference type="EC" id="3.6.1.27" evidence="2"/>
<name>A0A1Y1Q951_9GAMM</name>
<keyword evidence="7 10" id="KW-0472">Membrane</keyword>
<evidence type="ECO:0000313" key="13">
    <source>
        <dbReference type="Proteomes" id="UP000192491"/>
    </source>
</evidence>
<comment type="catalytic activity">
    <reaction evidence="9">
        <text>di-trans,octa-cis-undecaprenyl diphosphate + H2O = di-trans,octa-cis-undecaprenyl phosphate + phosphate + H(+)</text>
        <dbReference type="Rhea" id="RHEA:28094"/>
        <dbReference type="ChEBI" id="CHEBI:15377"/>
        <dbReference type="ChEBI" id="CHEBI:15378"/>
        <dbReference type="ChEBI" id="CHEBI:43474"/>
        <dbReference type="ChEBI" id="CHEBI:58405"/>
        <dbReference type="ChEBI" id="CHEBI:60392"/>
        <dbReference type="EC" id="3.6.1.27"/>
    </reaction>
</comment>
<evidence type="ECO:0000256" key="3">
    <source>
        <dbReference type="ARBA" id="ARBA00022475"/>
    </source>
</evidence>
<feature type="domain" description="Phosphatidic acid phosphatase type 2/haloperoxidase" evidence="11">
    <location>
        <begin position="75"/>
        <end position="185"/>
    </location>
</feature>
<dbReference type="EMBL" id="MTEJ01000659">
    <property type="protein sequence ID" value="OQX00302.1"/>
    <property type="molecule type" value="Genomic_DNA"/>
</dbReference>
<evidence type="ECO:0000256" key="8">
    <source>
        <dbReference type="ARBA" id="ARBA00032707"/>
    </source>
</evidence>
<comment type="caution">
    <text evidence="12">The sequence shown here is derived from an EMBL/GenBank/DDBJ whole genome shotgun (WGS) entry which is preliminary data.</text>
</comment>
<dbReference type="GO" id="GO:0050380">
    <property type="term" value="F:undecaprenyl-diphosphatase activity"/>
    <property type="evidence" value="ECO:0007669"/>
    <property type="project" value="UniProtKB-EC"/>
</dbReference>
<feature type="transmembrane region" description="Helical" evidence="10">
    <location>
        <begin position="170"/>
        <end position="188"/>
    </location>
</feature>
<keyword evidence="6 10" id="KW-1133">Transmembrane helix</keyword>
<keyword evidence="3" id="KW-1003">Cell membrane</keyword>
<comment type="subcellular location">
    <subcellularLocation>
        <location evidence="1">Cell membrane</location>
        <topology evidence="1">Multi-pass membrane protein</topology>
    </subcellularLocation>
</comment>
<evidence type="ECO:0000256" key="1">
    <source>
        <dbReference type="ARBA" id="ARBA00004651"/>
    </source>
</evidence>
<dbReference type="InterPro" id="IPR036938">
    <property type="entry name" value="PAP2/HPO_sf"/>
</dbReference>
<evidence type="ECO:0000313" key="12">
    <source>
        <dbReference type="EMBL" id="OQX00302.1"/>
    </source>
</evidence>
<dbReference type="SUPFAM" id="SSF48317">
    <property type="entry name" value="Acid phosphatase/Vanadium-dependent haloperoxidase"/>
    <property type="match status" value="1"/>
</dbReference>
<feature type="transmembrane region" description="Helical" evidence="10">
    <location>
        <begin position="12"/>
        <end position="34"/>
    </location>
</feature>
<dbReference type="GO" id="GO:0005886">
    <property type="term" value="C:plasma membrane"/>
    <property type="evidence" value="ECO:0007669"/>
    <property type="project" value="UniProtKB-SubCell"/>
</dbReference>
<evidence type="ECO:0000256" key="9">
    <source>
        <dbReference type="ARBA" id="ARBA00047594"/>
    </source>
</evidence>
<keyword evidence="5" id="KW-0378">Hydrolase</keyword>
<feature type="transmembrane region" description="Helical" evidence="10">
    <location>
        <begin position="115"/>
        <end position="137"/>
    </location>
</feature>
<gene>
    <name evidence="12" type="ORF">BWK73_48860</name>
</gene>
<proteinExistence type="predicted"/>
<feature type="transmembrane region" description="Helical" evidence="10">
    <location>
        <begin position="46"/>
        <end position="66"/>
    </location>
</feature>
<evidence type="ECO:0000256" key="5">
    <source>
        <dbReference type="ARBA" id="ARBA00022801"/>
    </source>
</evidence>
<evidence type="ECO:0000256" key="10">
    <source>
        <dbReference type="SAM" id="Phobius"/>
    </source>
</evidence>
<evidence type="ECO:0000256" key="6">
    <source>
        <dbReference type="ARBA" id="ARBA00022989"/>
    </source>
</evidence>
<dbReference type="Gene3D" id="1.20.144.10">
    <property type="entry name" value="Phosphatidic acid phosphatase type 2/haloperoxidase"/>
    <property type="match status" value="1"/>
</dbReference>
<dbReference type="SMART" id="SM00014">
    <property type="entry name" value="acidPPc"/>
    <property type="match status" value="1"/>
</dbReference>